<dbReference type="InterPro" id="IPR036505">
    <property type="entry name" value="Amidase/PGRP_sf"/>
</dbReference>
<evidence type="ECO:0000259" key="3">
    <source>
        <dbReference type="Pfam" id="PF01510"/>
    </source>
</evidence>
<accession>A0ABW3KL06</accession>
<dbReference type="InterPro" id="IPR011600">
    <property type="entry name" value="Pept_C14_caspase"/>
</dbReference>
<feature type="domain" description="Peptidase C14 caspase" evidence="2">
    <location>
        <begin position="589"/>
        <end position="834"/>
    </location>
</feature>
<dbReference type="Gene3D" id="3.40.80.10">
    <property type="entry name" value="Peptidoglycan recognition protein-like"/>
    <property type="match status" value="1"/>
</dbReference>
<name>A0ABW3KL06_9GAMM</name>
<feature type="compositionally biased region" description="Basic and acidic residues" evidence="1">
    <location>
        <begin position="202"/>
        <end position="218"/>
    </location>
</feature>
<dbReference type="InterPro" id="IPR029030">
    <property type="entry name" value="Caspase-like_dom_sf"/>
</dbReference>
<evidence type="ECO:0000313" key="5">
    <source>
        <dbReference type="Proteomes" id="UP001597048"/>
    </source>
</evidence>
<dbReference type="SUPFAM" id="SSF52129">
    <property type="entry name" value="Caspase-like"/>
    <property type="match status" value="1"/>
</dbReference>
<reference evidence="5" key="1">
    <citation type="journal article" date="2019" name="Int. J. Syst. Evol. Microbiol.">
        <title>The Global Catalogue of Microorganisms (GCM) 10K type strain sequencing project: providing services to taxonomists for standard genome sequencing and annotation.</title>
        <authorList>
            <consortium name="The Broad Institute Genomics Platform"/>
            <consortium name="The Broad Institute Genome Sequencing Center for Infectious Disease"/>
            <person name="Wu L."/>
            <person name="Ma J."/>
        </authorList>
    </citation>
    <scope>NUCLEOTIDE SEQUENCE [LARGE SCALE GENOMIC DNA]</scope>
    <source>
        <strain evidence="5">CCUG 60525</strain>
    </source>
</reference>
<keyword evidence="5" id="KW-1185">Reference proteome</keyword>
<feature type="domain" description="N-acetylmuramoyl-L-alanine amidase" evidence="3">
    <location>
        <begin position="24"/>
        <end position="155"/>
    </location>
</feature>
<sequence length="891" mass="98918">MPPPFSQLNKLEFSDLLVQFNFTRRINMVHVHHTWRPNHAQYRGHDSIESMWRYHTQNNGWRDIAQHVSIGPEGAIWLGRNFNLAPASASGHNGSAVSGPFMIEVIGDFDLGQDQLMGVQHSALIHVISAVQQHFNLPSTAMMFHNMMSSKSCPGTSVVFDELVEEVRAERAGGMVSRQMTEQQLRIADALKQLNREVPAARGDESLAEHEPHDEFERGGFGPASGLSRDIIDTLRPHVINLRGGQFSSDGNMTTSPQEVDILIDQHLEAALVQAQAQQQPLRIMLYAHGGLVDENAGLMQAYNRLAWWKNNHIYPLSFVWESGLFETITDQLKKALGKGERAIDFFASTDFVIEKAARTLGVDTIWRGMKSAAEAASAHDGGALYTAKKLQAFCARHGNNVELHAVGHSAGSIFHAYLLTACHRLGLPAFRSLQLLAPAANIDLFKSHVVPLLGQKHGIDQLTLFTMTRRYEQADNCAYIYRKSLLYLVSAALDTRVNTPILGLDESLRADAVTARLFGLTGNSKQADIHWAVSSTTASTSHGGFDDDTATLASVVRNILGLNPTDAVVNYPLHDDGSKKRRTIHANRYALCIGINNYSRKPLAGCVADARAWGAWLNGLGFQVNYLLDQEAKAAAILEGIDALLSKAIENDVVVIQFAGHGTQIADESGDELDRLDEAWVPVDFEGGNFVIDDMLGELFARHRDRGVELVLFTDCCHSGTSTRAAFDANAPEHQANSRFLYVEPELQRKFNQQHAARIRSTAHKDEVGWEIHFAACLDHQSAYEENGQGNFTRATLNILQAIPGDHMTYGALADKIIQSFTNDARQTPNFRSFSHRRSQPLFAALTRQNDDPTGNEKPNMKNNPEYKDSFERIERRLDEIASLLRNRLN</sequence>
<dbReference type="Proteomes" id="UP001597048">
    <property type="component" value="Unassembled WGS sequence"/>
</dbReference>
<comment type="caution">
    <text evidence="4">The sequence shown here is derived from an EMBL/GenBank/DDBJ whole genome shotgun (WGS) entry which is preliminary data.</text>
</comment>
<dbReference type="CDD" id="cd06583">
    <property type="entry name" value="PGRP"/>
    <property type="match status" value="1"/>
</dbReference>
<dbReference type="PANTHER" id="PTHR48104">
    <property type="entry name" value="METACASPASE-4"/>
    <property type="match status" value="1"/>
</dbReference>
<dbReference type="InterPro" id="IPR002502">
    <property type="entry name" value="Amidase_domain"/>
</dbReference>
<dbReference type="PANTHER" id="PTHR48104:SF30">
    <property type="entry name" value="METACASPASE-1"/>
    <property type="match status" value="1"/>
</dbReference>
<evidence type="ECO:0000256" key="1">
    <source>
        <dbReference type="SAM" id="MobiDB-lite"/>
    </source>
</evidence>
<feature type="region of interest" description="Disordered" evidence="1">
    <location>
        <begin position="847"/>
        <end position="867"/>
    </location>
</feature>
<proteinExistence type="predicted"/>
<protein>
    <submittedName>
        <fullName evidence="4">Caspase family protein</fullName>
    </submittedName>
</protein>
<dbReference type="InterPro" id="IPR050452">
    <property type="entry name" value="Metacaspase"/>
</dbReference>
<dbReference type="EMBL" id="JBHTJS010000061">
    <property type="protein sequence ID" value="MFD1009527.1"/>
    <property type="molecule type" value="Genomic_DNA"/>
</dbReference>
<organism evidence="4 5">
    <name type="scientific">Oceanisphaera ostreae</name>
    <dbReference type="NCBI Taxonomy" id="914151"/>
    <lineage>
        <taxon>Bacteria</taxon>
        <taxon>Pseudomonadati</taxon>
        <taxon>Pseudomonadota</taxon>
        <taxon>Gammaproteobacteria</taxon>
        <taxon>Aeromonadales</taxon>
        <taxon>Aeromonadaceae</taxon>
        <taxon>Oceanisphaera</taxon>
    </lineage>
</organism>
<gene>
    <name evidence="4" type="ORF">ACFQ1C_15370</name>
</gene>
<dbReference type="SUPFAM" id="SSF55846">
    <property type="entry name" value="N-acetylmuramoyl-L-alanine amidase-like"/>
    <property type="match status" value="1"/>
</dbReference>
<feature type="region of interest" description="Disordered" evidence="1">
    <location>
        <begin position="202"/>
        <end position="225"/>
    </location>
</feature>
<dbReference type="Pfam" id="PF01510">
    <property type="entry name" value="Amidase_2"/>
    <property type="match status" value="1"/>
</dbReference>
<evidence type="ECO:0000259" key="2">
    <source>
        <dbReference type="Pfam" id="PF00656"/>
    </source>
</evidence>
<dbReference type="Pfam" id="PF00656">
    <property type="entry name" value="Peptidase_C14"/>
    <property type="match status" value="1"/>
</dbReference>
<evidence type="ECO:0000313" key="4">
    <source>
        <dbReference type="EMBL" id="MFD1009527.1"/>
    </source>
</evidence>
<dbReference type="RefSeq" id="WP_379559552.1">
    <property type="nucleotide sequence ID" value="NZ_JBHTJS010000061.1"/>
</dbReference>
<dbReference type="Gene3D" id="3.40.50.1460">
    <property type="match status" value="1"/>
</dbReference>